<dbReference type="InterPro" id="IPR001849">
    <property type="entry name" value="PH_domain"/>
</dbReference>
<dbReference type="EMBL" id="LR899009">
    <property type="protein sequence ID" value="CAD7079823.1"/>
    <property type="molecule type" value="Genomic_DNA"/>
</dbReference>
<evidence type="ECO:0000256" key="1">
    <source>
        <dbReference type="ARBA" id="ARBA00022723"/>
    </source>
</evidence>
<evidence type="ECO:0000256" key="3">
    <source>
        <dbReference type="ARBA" id="ARBA00022833"/>
    </source>
</evidence>
<dbReference type="Pfam" id="PF00779">
    <property type="entry name" value="BTK"/>
    <property type="match status" value="1"/>
</dbReference>
<sequence>MSKKSSFKDRNRTASQKMAERLYDIVMSGLMVKRAQNKKRFTPVNYKQRWFELTKKTLSYFDVENIERRREKGRINVKGVRLVESAQLDGDGGDPYAPDGFPFQVGYCENDNQTGSRSLPQYTLYLIASSEKERSEWIRAIRQVCEETNTPKLYRFHPGIWSGKKWSCCKIINRTTFGCQAATHWRETNNNPSK</sequence>
<dbReference type="PROSITE" id="PS50003">
    <property type="entry name" value="PH_DOMAIN"/>
    <property type="match status" value="1"/>
</dbReference>
<evidence type="ECO:0000313" key="7">
    <source>
        <dbReference type="Proteomes" id="UP000594454"/>
    </source>
</evidence>
<organism evidence="6 7">
    <name type="scientific">Hermetia illucens</name>
    <name type="common">Black soldier fly</name>
    <dbReference type="NCBI Taxonomy" id="343691"/>
    <lineage>
        <taxon>Eukaryota</taxon>
        <taxon>Metazoa</taxon>
        <taxon>Ecdysozoa</taxon>
        <taxon>Arthropoda</taxon>
        <taxon>Hexapoda</taxon>
        <taxon>Insecta</taxon>
        <taxon>Pterygota</taxon>
        <taxon>Neoptera</taxon>
        <taxon>Endopterygota</taxon>
        <taxon>Diptera</taxon>
        <taxon>Brachycera</taxon>
        <taxon>Stratiomyomorpha</taxon>
        <taxon>Stratiomyidae</taxon>
        <taxon>Hermetiinae</taxon>
        <taxon>Hermetia</taxon>
    </lineage>
</organism>
<keyword evidence="7" id="KW-1185">Reference proteome</keyword>
<dbReference type="Gene3D" id="2.30.29.30">
    <property type="entry name" value="Pleckstrin-homology domain (PH domain)/Phosphotyrosine-binding domain (PTB)"/>
    <property type="match status" value="1"/>
</dbReference>
<keyword evidence="2 4" id="KW-0863">Zinc-finger</keyword>
<accession>A0A7R8UFL8</accession>
<reference evidence="6 7" key="1">
    <citation type="submission" date="2020-11" db="EMBL/GenBank/DDBJ databases">
        <authorList>
            <person name="Wallbank WR R."/>
            <person name="Pardo Diaz C."/>
            <person name="Kozak K."/>
            <person name="Martin S."/>
            <person name="Jiggins C."/>
            <person name="Moest M."/>
            <person name="Warren A I."/>
            <person name="Generalovic N T."/>
            <person name="Byers J.R.P. K."/>
            <person name="Montejo-Kovacevich G."/>
            <person name="Yen C E."/>
        </authorList>
    </citation>
    <scope>NUCLEOTIDE SEQUENCE [LARGE SCALE GENOMIC DNA]</scope>
</reference>
<dbReference type="InterPro" id="IPR001562">
    <property type="entry name" value="Znf_Btk_motif"/>
</dbReference>
<dbReference type="FunFam" id="2.30.29.30:FF:000535">
    <property type="entry name" value="Tyrosine-protein kinase"/>
    <property type="match status" value="1"/>
</dbReference>
<dbReference type="PROSITE" id="PS51113">
    <property type="entry name" value="ZF_BTK"/>
    <property type="match status" value="1"/>
</dbReference>
<keyword evidence="1" id="KW-0479">Metal-binding</keyword>
<dbReference type="InParanoid" id="A0A7R8UFL8"/>
<dbReference type="CDD" id="cd01238">
    <property type="entry name" value="PH_Btk"/>
    <property type="match status" value="1"/>
</dbReference>
<dbReference type="SUPFAM" id="SSF50729">
    <property type="entry name" value="PH domain-like"/>
    <property type="match status" value="1"/>
</dbReference>
<feature type="domain" description="PH" evidence="5">
    <location>
        <begin position="24"/>
        <end position="146"/>
    </location>
</feature>
<dbReference type="GO" id="GO:0008270">
    <property type="term" value="F:zinc ion binding"/>
    <property type="evidence" value="ECO:0007669"/>
    <property type="project" value="UniProtKB-KW"/>
</dbReference>
<name>A0A7R8UFL8_HERIL</name>
<gene>
    <name evidence="6" type="ORF">HERILL_LOCUS3015</name>
</gene>
<protein>
    <recommendedName>
        <fullName evidence="5">PH domain-containing protein</fullName>
    </recommendedName>
</protein>
<dbReference type="GO" id="GO:0035556">
    <property type="term" value="P:intracellular signal transduction"/>
    <property type="evidence" value="ECO:0007669"/>
    <property type="project" value="InterPro"/>
</dbReference>
<keyword evidence="3" id="KW-0862">Zinc</keyword>
<evidence type="ECO:0000313" key="6">
    <source>
        <dbReference type="EMBL" id="CAD7079823.1"/>
    </source>
</evidence>
<proteinExistence type="predicted"/>
<dbReference type="OrthoDB" id="28230at2759"/>
<dbReference type="SMART" id="SM00233">
    <property type="entry name" value="PH"/>
    <property type="match status" value="1"/>
</dbReference>
<evidence type="ECO:0000259" key="5">
    <source>
        <dbReference type="PROSITE" id="PS50003"/>
    </source>
</evidence>
<dbReference type="Pfam" id="PF00169">
    <property type="entry name" value="PH"/>
    <property type="match status" value="1"/>
</dbReference>
<dbReference type="Proteomes" id="UP000594454">
    <property type="component" value="Chromosome 1"/>
</dbReference>
<dbReference type="AlphaFoldDB" id="A0A7R8UFL8"/>
<evidence type="ECO:0000256" key="2">
    <source>
        <dbReference type="ARBA" id="ARBA00022771"/>
    </source>
</evidence>
<evidence type="ECO:0000256" key="4">
    <source>
        <dbReference type="PROSITE-ProRule" id="PRU00432"/>
    </source>
</evidence>
<dbReference type="InterPro" id="IPR011993">
    <property type="entry name" value="PH-like_dom_sf"/>
</dbReference>